<dbReference type="AlphaFoldDB" id="A0A0P6XG20"/>
<feature type="transmembrane region" description="Helical" evidence="1">
    <location>
        <begin position="200"/>
        <end position="220"/>
    </location>
</feature>
<dbReference type="EMBL" id="LGCL01000015">
    <property type="protein sequence ID" value="KPL79135.1"/>
    <property type="molecule type" value="Genomic_DNA"/>
</dbReference>
<keyword evidence="1" id="KW-1133">Transmembrane helix</keyword>
<feature type="transmembrane region" description="Helical" evidence="1">
    <location>
        <begin position="168"/>
        <end position="191"/>
    </location>
</feature>
<gene>
    <name evidence="2" type="ORF">ADN00_04565</name>
</gene>
<sequence>MVSPTQNKKWAVLSALILFGVNGLVLILMEIPHEWSLPAWFRALAGAFMIVELLVAPLGLFLGWLAGFPRWVFPYATQALLMSFYMHNVATPGLKIFSYTFGPRDLWSWRAWLPLGLACAAALLITRSLEPLKQAFRQVEADSSVLAYAYLGCLPLFIAVNFDEMDRLYSFYFMLAFTVILLVTSVLYVWIEDRKAHSRVLAAGGTLILLAIPIGVHLYWTRTFGVNEAVSVACFSTLLLLYLLCFTPIFFPPPTRKTQAG</sequence>
<feature type="transmembrane region" description="Helical" evidence="1">
    <location>
        <begin position="107"/>
        <end position="125"/>
    </location>
</feature>
<feature type="transmembrane region" description="Helical" evidence="1">
    <location>
        <begin position="43"/>
        <end position="67"/>
    </location>
</feature>
<proteinExistence type="predicted"/>
<comment type="caution">
    <text evidence="2">The sequence shown here is derived from an EMBL/GenBank/DDBJ whole genome shotgun (WGS) entry which is preliminary data.</text>
</comment>
<evidence type="ECO:0000256" key="1">
    <source>
        <dbReference type="SAM" id="Phobius"/>
    </source>
</evidence>
<organism evidence="2 3">
    <name type="scientific">Ornatilinea apprima</name>
    <dbReference type="NCBI Taxonomy" id="1134406"/>
    <lineage>
        <taxon>Bacteria</taxon>
        <taxon>Bacillati</taxon>
        <taxon>Chloroflexota</taxon>
        <taxon>Anaerolineae</taxon>
        <taxon>Anaerolineales</taxon>
        <taxon>Anaerolineaceae</taxon>
        <taxon>Ornatilinea</taxon>
    </lineage>
</organism>
<accession>A0A0P6XG20</accession>
<dbReference type="RefSeq" id="WP_075061774.1">
    <property type="nucleotide sequence ID" value="NZ_LGCL01000015.1"/>
</dbReference>
<reference evidence="2 3" key="1">
    <citation type="submission" date="2015-07" db="EMBL/GenBank/DDBJ databases">
        <title>Genome sequence of Ornatilinea apprima DSM 23815.</title>
        <authorList>
            <person name="Hemp J."/>
            <person name="Ward L.M."/>
            <person name="Pace L.A."/>
            <person name="Fischer W.W."/>
        </authorList>
    </citation>
    <scope>NUCLEOTIDE SEQUENCE [LARGE SCALE GENOMIC DNA]</scope>
    <source>
        <strain evidence="2 3">P3M-1</strain>
    </source>
</reference>
<feature type="transmembrane region" description="Helical" evidence="1">
    <location>
        <begin position="145"/>
        <end position="162"/>
    </location>
</feature>
<keyword evidence="1" id="KW-0812">Transmembrane</keyword>
<evidence type="ECO:0000313" key="2">
    <source>
        <dbReference type="EMBL" id="KPL79135.1"/>
    </source>
</evidence>
<feature type="transmembrane region" description="Helical" evidence="1">
    <location>
        <begin position="12"/>
        <end position="31"/>
    </location>
</feature>
<feature type="transmembrane region" description="Helical" evidence="1">
    <location>
        <begin position="226"/>
        <end position="251"/>
    </location>
</feature>
<evidence type="ECO:0000313" key="3">
    <source>
        <dbReference type="Proteomes" id="UP000050417"/>
    </source>
</evidence>
<protein>
    <submittedName>
        <fullName evidence="2">Uncharacterized protein</fullName>
    </submittedName>
</protein>
<dbReference type="Proteomes" id="UP000050417">
    <property type="component" value="Unassembled WGS sequence"/>
</dbReference>
<keyword evidence="3" id="KW-1185">Reference proteome</keyword>
<name>A0A0P6XG20_9CHLR</name>
<keyword evidence="1" id="KW-0472">Membrane</keyword>